<dbReference type="PROSITE" id="PS51123">
    <property type="entry name" value="OMPA_2"/>
    <property type="match status" value="1"/>
</dbReference>
<evidence type="ECO:0000256" key="1">
    <source>
        <dbReference type="PROSITE-ProRule" id="PRU00473"/>
    </source>
</evidence>
<reference evidence="4 5" key="1">
    <citation type="submission" date="2021-07" db="EMBL/GenBank/DDBJ databases">
        <title>A novel Jannaschia species isolated from marine dinoflagellate Ceratoperidinium margalefii.</title>
        <authorList>
            <person name="Jiang Y."/>
            <person name="Li Z."/>
        </authorList>
    </citation>
    <scope>NUCLEOTIDE SEQUENCE [LARGE SCALE GENOMIC DNA]</scope>
    <source>
        <strain evidence="4 5">J12C1-MA-4</strain>
    </source>
</reference>
<feature type="domain" description="OmpA-like" evidence="3">
    <location>
        <begin position="183"/>
        <end position="300"/>
    </location>
</feature>
<gene>
    <name evidence="4" type="ORF">KYE46_17340</name>
</gene>
<dbReference type="RefSeq" id="WP_219002459.1">
    <property type="nucleotide sequence ID" value="NZ_CP079194.1"/>
</dbReference>
<proteinExistence type="predicted"/>
<dbReference type="Pfam" id="PF00691">
    <property type="entry name" value="OmpA"/>
    <property type="match status" value="1"/>
</dbReference>
<dbReference type="Proteomes" id="UP000825009">
    <property type="component" value="Chromosome"/>
</dbReference>
<dbReference type="EMBL" id="CP079194">
    <property type="protein sequence ID" value="QXT39658.1"/>
    <property type="molecule type" value="Genomic_DNA"/>
</dbReference>
<evidence type="ECO:0000256" key="2">
    <source>
        <dbReference type="SAM" id="SignalP"/>
    </source>
</evidence>
<feature type="signal peptide" evidence="2">
    <location>
        <begin position="1"/>
        <end position="19"/>
    </location>
</feature>
<organism evidence="4 5">
    <name type="scientific">Gymnodinialimonas ceratoperidinii</name>
    <dbReference type="NCBI Taxonomy" id="2856823"/>
    <lineage>
        <taxon>Bacteria</taxon>
        <taxon>Pseudomonadati</taxon>
        <taxon>Pseudomonadota</taxon>
        <taxon>Alphaproteobacteria</taxon>
        <taxon>Rhodobacterales</taxon>
        <taxon>Paracoccaceae</taxon>
        <taxon>Gymnodinialimonas</taxon>
    </lineage>
</organism>
<evidence type="ECO:0000313" key="5">
    <source>
        <dbReference type="Proteomes" id="UP000825009"/>
    </source>
</evidence>
<dbReference type="PANTHER" id="PTHR30329:SF21">
    <property type="entry name" value="LIPOPROTEIN YIAD-RELATED"/>
    <property type="match status" value="1"/>
</dbReference>
<dbReference type="KEGG" id="gce:KYE46_17340"/>
<dbReference type="PANTHER" id="PTHR30329">
    <property type="entry name" value="STATOR ELEMENT OF FLAGELLAR MOTOR COMPLEX"/>
    <property type="match status" value="1"/>
</dbReference>
<feature type="chain" id="PRO_5034111680" evidence="2">
    <location>
        <begin position="20"/>
        <end position="300"/>
    </location>
</feature>
<dbReference type="InterPro" id="IPR006665">
    <property type="entry name" value="OmpA-like"/>
</dbReference>
<keyword evidence="1" id="KW-0472">Membrane</keyword>
<dbReference type="AlphaFoldDB" id="A0A8F6TWC2"/>
<evidence type="ECO:0000259" key="3">
    <source>
        <dbReference type="PROSITE" id="PS51123"/>
    </source>
</evidence>
<dbReference type="CDD" id="cd07185">
    <property type="entry name" value="OmpA_C-like"/>
    <property type="match status" value="1"/>
</dbReference>
<keyword evidence="2" id="KW-0732">Signal</keyword>
<protein>
    <submittedName>
        <fullName evidence="4">OmpA family protein</fullName>
    </submittedName>
</protein>
<keyword evidence="5" id="KW-1185">Reference proteome</keyword>
<accession>A0A8F6TWC2</accession>
<name>A0A8F6TWC2_9RHOB</name>
<evidence type="ECO:0000313" key="4">
    <source>
        <dbReference type="EMBL" id="QXT39658.1"/>
    </source>
</evidence>
<dbReference type="GO" id="GO:0016020">
    <property type="term" value="C:membrane"/>
    <property type="evidence" value="ECO:0007669"/>
    <property type="project" value="UniProtKB-UniRule"/>
</dbReference>
<sequence>MKHIALMAALCASVSLASAQTPITYTDSAGGEVLLPLGDLSFADQVVARSVGSGTIATTAELPGATLGSPDYSGNVNDGSFLSLGCDGTVELLFADNALIDVPGPDLYVFEVGPRVEGMFLAISEDGVEWTDVGAITGGRAEVDIAGLSAPGASYRFVRLTDDGEGCGTNFAGADVDAVAAIGTALRFTLDAAVLFDVDSFTLRPEALAEINAVAAQISAANVGSLNVIGHTDSTGSADYNMTLSLQRSASVRAQLLQTTALANLPITTAGRGELEPIASNDTEAGRQANRRVEIIAVPN</sequence>
<dbReference type="InterPro" id="IPR050330">
    <property type="entry name" value="Bact_OuterMem_StrucFunc"/>
</dbReference>